<evidence type="ECO:0000256" key="2">
    <source>
        <dbReference type="ARBA" id="ARBA00022475"/>
    </source>
</evidence>
<keyword evidence="5 9" id="KW-0812">Transmembrane</keyword>
<dbReference type="AlphaFoldDB" id="A0A432MNP7"/>
<dbReference type="InterPro" id="IPR050297">
    <property type="entry name" value="LipidA_mod_glycosyltrf_83"/>
</dbReference>
<feature type="transmembrane region" description="Helical" evidence="9">
    <location>
        <begin position="313"/>
        <end position="332"/>
    </location>
</feature>
<keyword evidence="3" id="KW-0328">Glycosyltransferase</keyword>
<accession>A0A432MNP7</accession>
<evidence type="ECO:0000256" key="6">
    <source>
        <dbReference type="ARBA" id="ARBA00022989"/>
    </source>
</evidence>
<feature type="transmembrane region" description="Helical" evidence="9">
    <location>
        <begin position="407"/>
        <end position="429"/>
    </location>
</feature>
<dbReference type="GO" id="GO:0005886">
    <property type="term" value="C:plasma membrane"/>
    <property type="evidence" value="ECO:0007669"/>
    <property type="project" value="UniProtKB-SubCell"/>
</dbReference>
<evidence type="ECO:0000256" key="3">
    <source>
        <dbReference type="ARBA" id="ARBA00022676"/>
    </source>
</evidence>
<keyword evidence="6 9" id="KW-1133">Transmembrane helix</keyword>
<evidence type="ECO:0000256" key="9">
    <source>
        <dbReference type="SAM" id="Phobius"/>
    </source>
</evidence>
<feature type="compositionally biased region" description="Low complexity" evidence="8">
    <location>
        <begin position="1"/>
        <end position="12"/>
    </location>
</feature>
<protein>
    <submittedName>
        <fullName evidence="11">4-amino-4-deoxy-L-arabinose transferase</fullName>
    </submittedName>
</protein>
<dbReference type="GO" id="GO:0009103">
    <property type="term" value="P:lipopolysaccharide biosynthetic process"/>
    <property type="evidence" value="ECO:0007669"/>
    <property type="project" value="UniProtKB-ARBA"/>
</dbReference>
<name>A0A432MNP7_9BACT</name>
<evidence type="ECO:0000259" key="10">
    <source>
        <dbReference type="Pfam" id="PF13231"/>
    </source>
</evidence>
<dbReference type="Pfam" id="PF13231">
    <property type="entry name" value="PMT_2"/>
    <property type="match status" value="1"/>
</dbReference>
<gene>
    <name evidence="11" type="ORF">TsocGM_04025</name>
</gene>
<feature type="domain" description="Glycosyltransferase RgtA/B/C/D-like" evidence="10">
    <location>
        <begin position="103"/>
        <end position="260"/>
    </location>
</feature>
<dbReference type="PANTHER" id="PTHR33908:SF11">
    <property type="entry name" value="MEMBRANE PROTEIN"/>
    <property type="match status" value="1"/>
</dbReference>
<evidence type="ECO:0000313" key="12">
    <source>
        <dbReference type="Proteomes" id="UP000280296"/>
    </source>
</evidence>
<feature type="transmembrane region" description="Helical" evidence="9">
    <location>
        <begin position="449"/>
        <end position="468"/>
    </location>
</feature>
<feature type="transmembrane region" description="Helical" evidence="9">
    <location>
        <begin position="106"/>
        <end position="129"/>
    </location>
</feature>
<feature type="transmembrane region" description="Helical" evidence="9">
    <location>
        <begin position="344"/>
        <end position="367"/>
    </location>
</feature>
<comment type="caution">
    <text evidence="11">The sequence shown here is derived from an EMBL/GenBank/DDBJ whole genome shotgun (WGS) entry which is preliminary data.</text>
</comment>
<evidence type="ECO:0000256" key="1">
    <source>
        <dbReference type="ARBA" id="ARBA00004651"/>
    </source>
</evidence>
<evidence type="ECO:0000256" key="4">
    <source>
        <dbReference type="ARBA" id="ARBA00022679"/>
    </source>
</evidence>
<evidence type="ECO:0000256" key="5">
    <source>
        <dbReference type="ARBA" id="ARBA00022692"/>
    </source>
</evidence>
<evidence type="ECO:0000313" key="11">
    <source>
        <dbReference type="EMBL" id="RUL89032.1"/>
    </source>
</evidence>
<keyword evidence="2" id="KW-1003">Cell membrane</keyword>
<feature type="region of interest" description="Disordered" evidence="8">
    <location>
        <begin position="1"/>
        <end position="27"/>
    </location>
</feature>
<evidence type="ECO:0000256" key="8">
    <source>
        <dbReference type="SAM" id="MobiDB-lite"/>
    </source>
</evidence>
<feature type="transmembrane region" description="Helical" evidence="9">
    <location>
        <begin position="48"/>
        <end position="70"/>
    </location>
</feature>
<comment type="subcellular location">
    <subcellularLocation>
        <location evidence="1">Cell membrane</location>
        <topology evidence="1">Multi-pass membrane protein</topology>
    </subcellularLocation>
</comment>
<feature type="region of interest" description="Disordered" evidence="8">
    <location>
        <begin position="592"/>
        <end position="615"/>
    </location>
</feature>
<dbReference type="InterPro" id="IPR038731">
    <property type="entry name" value="RgtA/B/C-like"/>
</dbReference>
<dbReference type="Proteomes" id="UP000280296">
    <property type="component" value="Unassembled WGS sequence"/>
</dbReference>
<proteinExistence type="predicted"/>
<sequence>MTRARPSRSGPPRRVPRGTGDERAGDSAVRIVGMEREPMPRHFGRESVWVVAMTMLGAGLRLKGLGSIGLEHFDEGIYAQAATWVFSGAGLRWLDPGLIPYAPPGFPVLVGLSSAAIGPSGTAAILVSILSGVLTIPVLSWLSRFALGRGAGAATASLAALAGQHVVFSRTGLTDSTFLLCWSLAMVAGATFLERPTPGRAARLGLAVGLAQLVKYNGWMAGAIVALAVLLGAIRRGEAQRSTPRRLGLGLLAAIISAVVYLPWFLFVERTTGYAGLLAHHRSYVDGLAGWWPNWQLQMAQARAMEGLLGNGVTWAGLGIGLSLIGAAIGQGRSARSWGRLRSLGLPIVLVLATLSIVAPGNLAWWISLAWAPLLLGEGRPSARLVGTWFLVMAASTPLYHPYARLWLPTLAASWVAGGGLIAAFLSWARGRSGQGGEPGPPPSRPARTAVIVPLLAILLAGLDPLLWPGRVRPFPELLSPNDGVRRFSKSLVPGLLGARPDGLHLYTRPTFSFYLRTQGIGPLRIHGDLDSIRTTSPSPGEYAIIDAALGVTPDDLDRLLSSSGWRLHVQETLPTSIATLLDVRPETVFDSARAPLGSEPDSDPSPALDARPRSTVWILGPS</sequence>
<keyword evidence="4 11" id="KW-0808">Transferase</keyword>
<evidence type="ECO:0000256" key="7">
    <source>
        <dbReference type="ARBA" id="ARBA00023136"/>
    </source>
</evidence>
<feature type="transmembrane region" description="Helical" evidence="9">
    <location>
        <begin position="213"/>
        <end position="234"/>
    </location>
</feature>
<dbReference type="PANTHER" id="PTHR33908">
    <property type="entry name" value="MANNOSYLTRANSFERASE YKCB-RELATED"/>
    <property type="match status" value="1"/>
</dbReference>
<keyword evidence="12" id="KW-1185">Reference proteome</keyword>
<keyword evidence="7 9" id="KW-0472">Membrane</keyword>
<reference evidence="11 12" key="2">
    <citation type="submission" date="2019-01" db="EMBL/GenBank/DDBJ databases">
        <title>Tautonia sociabilis, a novel thermotolerant planctomycete of Isosphaeraceae family, isolated from a 4000 m deep subterranean habitat.</title>
        <authorList>
            <person name="Kovaleva O.L."/>
            <person name="Elcheninov A.G."/>
            <person name="Van Heerden E."/>
            <person name="Toshchakov S.V."/>
            <person name="Novikov A."/>
            <person name="Bonch-Osmolovskaya E.A."/>
            <person name="Kublanov I.V."/>
        </authorList>
    </citation>
    <scope>NUCLEOTIDE SEQUENCE [LARGE SCALE GENOMIC DNA]</scope>
    <source>
        <strain evidence="11 12">GM2012</strain>
    </source>
</reference>
<organism evidence="11 12">
    <name type="scientific">Tautonia sociabilis</name>
    <dbReference type="NCBI Taxonomy" id="2080755"/>
    <lineage>
        <taxon>Bacteria</taxon>
        <taxon>Pseudomonadati</taxon>
        <taxon>Planctomycetota</taxon>
        <taxon>Planctomycetia</taxon>
        <taxon>Isosphaerales</taxon>
        <taxon>Isosphaeraceae</taxon>
        <taxon>Tautonia</taxon>
    </lineage>
</organism>
<feature type="transmembrane region" description="Helical" evidence="9">
    <location>
        <begin position="246"/>
        <end position="267"/>
    </location>
</feature>
<reference evidence="11 12" key="1">
    <citation type="submission" date="2018-12" db="EMBL/GenBank/DDBJ databases">
        <authorList>
            <person name="Toschakov S.V."/>
        </authorList>
    </citation>
    <scope>NUCLEOTIDE SEQUENCE [LARGE SCALE GENOMIC DNA]</scope>
    <source>
        <strain evidence="11 12">GM2012</strain>
    </source>
</reference>
<feature type="transmembrane region" description="Helical" evidence="9">
    <location>
        <begin position="141"/>
        <end position="161"/>
    </location>
</feature>
<dbReference type="GO" id="GO:0016763">
    <property type="term" value="F:pentosyltransferase activity"/>
    <property type="evidence" value="ECO:0007669"/>
    <property type="project" value="TreeGrafter"/>
</dbReference>
<dbReference type="EMBL" id="RYZH01000005">
    <property type="protein sequence ID" value="RUL89032.1"/>
    <property type="molecule type" value="Genomic_DNA"/>
</dbReference>